<reference evidence="7 8" key="1">
    <citation type="submission" date="2024-03" db="EMBL/GenBank/DDBJ databases">
        <title>Ignisphaera cupida sp. nov., a hyperthermophilic hydrolytic archaeon from a hot spring of Kamchatka, and proposal of Ignisphaeraceae fam. nov.</title>
        <authorList>
            <person name="Podosokorskaya O.A."/>
            <person name="Elcheninov A.G."/>
            <person name="Maltseva A.I."/>
            <person name="Zayulina K.S."/>
            <person name="Novikov A."/>
            <person name="Merkel A.Y."/>
        </authorList>
    </citation>
    <scope>NUCLEOTIDE SEQUENCE [LARGE SCALE GENOMIC DNA]</scope>
    <source>
        <strain evidence="7 8">38H-sp</strain>
    </source>
</reference>
<dbReference type="Gene3D" id="3.30.1390.20">
    <property type="entry name" value="Ribosomal protein L30, ferredoxin-like fold domain"/>
    <property type="match status" value="1"/>
</dbReference>
<dbReference type="InterPro" id="IPR036919">
    <property type="entry name" value="Ribo_uL30_ferredoxin-like_sf"/>
</dbReference>
<feature type="domain" description="Large ribosomal subunit protein uL30-like ferredoxin-like fold" evidence="6">
    <location>
        <begin position="9"/>
        <end position="59"/>
    </location>
</feature>
<evidence type="ECO:0000256" key="4">
    <source>
        <dbReference type="ARBA" id="ARBA00023274"/>
    </source>
</evidence>
<keyword evidence="8" id="KW-1185">Reference proteome</keyword>
<name>A0ABU9UDU8_9SPIR</name>
<gene>
    <name evidence="5 7" type="primary">rpmD</name>
    <name evidence="7" type="ORF">WKV44_09125</name>
</gene>
<evidence type="ECO:0000256" key="2">
    <source>
        <dbReference type="ARBA" id="ARBA00011838"/>
    </source>
</evidence>
<dbReference type="PIRSF" id="PIRSF002211">
    <property type="entry name" value="Ribosomal_L30_bac-type"/>
    <property type="match status" value="1"/>
</dbReference>
<dbReference type="NCBIfam" id="TIGR01308">
    <property type="entry name" value="rpmD_bact"/>
    <property type="match status" value="1"/>
</dbReference>
<dbReference type="CDD" id="cd01658">
    <property type="entry name" value="Ribosomal_L30"/>
    <property type="match status" value="1"/>
</dbReference>
<accession>A0ABU9UDU8</accession>
<comment type="caution">
    <text evidence="7">The sequence shown here is derived from an EMBL/GenBank/DDBJ whole genome shotgun (WGS) entry which is preliminary data.</text>
</comment>
<evidence type="ECO:0000313" key="7">
    <source>
        <dbReference type="EMBL" id="MEM5948704.1"/>
    </source>
</evidence>
<dbReference type="PANTHER" id="PTHR15892">
    <property type="entry name" value="MITOCHONDRIAL RIBOSOMAL PROTEIN L30"/>
    <property type="match status" value="1"/>
</dbReference>
<keyword evidence="3 5" id="KW-0689">Ribosomal protein</keyword>
<dbReference type="Proteomes" id="UP001466331">
    <property type="component" value="Unassembled WGS sequence"/>
</dbReference>
<evidence type="ECO:0000313" key="8">
    <source>
        <dbReference type="Proteomes" id="UP001466331"/>
    </source>
</evidence>
<dbReference type="EMBL" id="JBCHKQ010000005">
    <property type="protein sequence ID" value="MEM5948704.1"/>
    <property type="molecule type" value="Genomic_DNA"/>
</dbReference>
<dbReference type="InterPro" id="IPR005996">
    <property type="entry name" value="Ribosomal_uL30_bac-type"/>
</dbReference>
<evidence type="ECO:0000256" key="5">
    <source>
        <dbReference type="HAMAP-Rule" id="MF_01371"/>
    </source>
</evidence>
<sequence>MASKKAKKVKIRLVKSLIGRNERQRRTIKALGLKRLNSEVEKELTPAIEGMLKKMAYFVEVEEL</sequence>
<comment type="subunit">
    <text evidence="2 5">Part of the 50S ribosomal subunit.</text>
</comment>
<dbReference type="HAMAP" id="MF_01371_B">
    <property type="entry name" value="Ribosomal_uL30_B"/>
    <property type="match status" value="1"/>
</dbReference>
<proteinExistence type="inferred from homology"/>
<dbReference type="Pfam" id="PF00327">
    <property type="entry name" value="Ribosomal_L30"/>
    <property type="match status" value="1"/>
</dbReference>
<evidence type="ECO:0000259" key="6">
    <source>
        <dbReference type="Pfam" id="PF00327"/>
    </source>
</evidence>
<dbReference type="GO" id="GO:0005840">
    <property type="term" value="C:ribosome"/>
    <property type="evidence" value="ECO:0007669"/>
    <property type="project" value="UniProtKB-KW"/>
</dbReference>
<protein>
    <recommendedName>
        <fullName evidence="5">Large ribosomal subunit protein uL30</fullName>
    </recommendedName>
</protein>
<dbReference type="InterPro" id="IPR016082">
    <property type="entry name" value="Ribosomal_uL30_ferredoxin-like"/>
</dbReference>
<dbReference type="RefSeq" id="WP_420070157.1">
    <property type="nucleotide sequence ID" value="NZ_JBCHKQ010000005.1"/>
</dbReference>
<keyword evidence="4 5" id="KW-0687">Ribonucleoprotein</keyword>
<dbReference type="SUPFAM" id="SSF55129">
    <property type="entry name" value="Ribosomal protein L30p/L7e"/>
    <property type="match status" value="1"/>
</dbReference>
<dbReference type="PANTHER" id="PTHR15892:SF2">
    <property type="entry name" value="LARGE RIBOSOMAL SUBUNIT PROTEIN UL30M"/>
    <property type="match status" value="1"/>
</dbReference>
<comment type="similarity">
    <text evidence="1 5">Belongs to the universal ribosomal protein uL30 family.</text>
</comment>
<organism evidence="7 8">
    <name type="scientific">Rarispira pelagica</name>
    <dbReference type="NCBI Taxonomy" id="3141764"/>
    <lineage>
        <taxon>Bacteria</taxon>
        <taxon>Pseudomonadati</taxon>
        <taxon>Spirochaetota</taxon>
        <taxon>Spirochaetia</taxon>
        <taxon>Winmispirales</taxon>
        <taxon>Winmispiraceae</taxon>
        <taxon>Rarispira</taxon>
    </lineage>
</organism>
<evidence type="ECO:0000256" key="3">
    <source>
        <dbReference type="ARBA" id="ARBA00022980"/>
    </source>
</evidence>
<evidence type="ECO:0000256" key="1">
    <source>
        <dbReference type="ARBA" id="ARBA00007594"/>
    </source>
</evidence>